<dbReference type="GO" id="GO:0016491">
    <property type="term" value="F:oxidoreductase activity"/>
    <property type="evidence" value="ECO:0007669"/>
    <property type="project" value="UniProtKB-KW"/>
</dbReference>
<dbReference type="InterPro" id="IPR005123">
    <property type="entry name" value="Oxoglu/Fe-dep_dioxygenase_dom"/>
</dbReference>
<accession>A0A8H6DRU7</accession>
<protein>
    <recommendedName>
        <fullName evidence="3">Fe2OG dioxygenase domain-containing protein</fullName>
    </recommendedName>
</protein>
<evidence type="ECO:0000256" key="2">
    <source>
        <dbReference type="RuleBase" id="RU003682"/>
    </source>
</evidence>
<sequence length="350" mass="39306">MVNMDLRTLDFTKFTGTDQERKEFCQAFLDGITEVGFVKLINHGLDDKTNSELFQQVVSPINLFHFVPSMTDDTQSRNLFTLPREGKEEFANVIGPKPQRGWSCIGAETTATLNTPGVINMVRVNNEGLKDLKEHFDMGPVDDPEFPNVYPSEEKAPGFKNWMEQYFIKSQHLSLQLMEALEIALDLPKSALVDRCEGHASEIRMIYYPETNVKELADGKSKRIWPHTDFGILTLLAQGSTGGLQIEDKNNPGGYVSVPLVDKTELLINVGDTLERWSNGRIPAGLHQVAASGETEDGTLPERYSVAFFLKANRKTSAGPIPLFVPKGTISKYEEMTALEYHRRRTAIMY</sequence>
<evidence type="ECO:0000259" key="3">
    <source>
        <dbReference type="PROSITE" id="PS51471"/>
    </source>
</evidence>
<dbReference type="PROSITE" id="PS51471">
    <property type="entry name" value="FE2OG_OXY"/>
    <property type="match status" value="1"/>
</dbReference>
<dbReference type="Proteomes" id="UP000624244">
    <property type="component" value="Unassembled WGS sequence"/>
</dbReference>
<dbReference type="AlphaFoldDB" id="A0A8H6DRU7"/>
<dbReference type="GO" id="GO:0046872">
    <property type="term" value="F:metal ion binding"/>
    <property type="evidence" value="ECO:0007669"/>
    <property type="project" value="UniProtKB-KW"/>
</dbReference>
<evidence type="ECO:0000313" key="4">
    <source>
        <dbReference type="EMBL" id="KAF5845774.1"/>
    </source>
</evidence>
<proteinExistence type="inferred from homology"/>
<keyword evidence="2" id="KW-0479">Metal-binding</keyword>
<organism evidence="4 5">
    <name type="scientific">Cochliobolus sativus</name>
    <name type="common">Common root rot and spot blotch fungus</name>
    <name type="synonym">Bipolaris sorokiniana</name>
    <dbReference type="NCBI Taxonomy" id="45130"/>
    <lineage>
        <taxon>Eukaryota</taxon>
        <taxon>Fungi</taxon>
        <taxon>Dikarya</taxon>
        <taxon>Ascomycota</taxon>
        <taxon>Pezizomycotina</taxon>
        <taxon>Dothideomycetes</taxon>
        <taxon>Pleosporomycetidae</taxon>
        <taxon>Pleosporales</taxon>
        <taxon>Pleosporineae</taxon>
        <taxon>Pleosporaceae</taxon>
        <taxon>Bipolaris</taxon>
    </lineage>
</organism>
<comment type="caution">
    <text evidence="4">The sequence shown here is derived from an EMBL/GenBank/DDBJ whole genome shotgun (WGS) entry which is preliminary data.</text>
</comment>
<dbReference type="InterPro" id="IPR027443">
    <property type="entry name" value="IPNS-like_sf"/>
</dbReference>
<dbReference type="SUPFAM" id="SSF51197">
    <property type="entry name" value="Clavaminate synthase-like"/>
    <property type="match status" value="1"/>
</dbReference>
<dbReference type="Pfam" id="PF03171">
    <property type="entry name" value="2OG-FeII_Oxy"/>
    <property type="match status" value="1"/>
</dbReference>
<dbReference type="EMBL" id="WNKQ01000018">
    <property type="protein sequence ID" value="KAF5845774.1"/>
    <property type="molecule type" value="Genomic_DNA"/>
</dbReference>
<reference evidence="4" key="1">
    <citation type="submission" date="2019-11" db="EMBL/GenBank/DDBJ databases">
        <title>Bipolaris sorokiniana Genome sequencing.</title>
        <authorList>
            <person name="Wang H."/>
        </authorList>
    </citation>
    <scope>NUCLEOTIDE SEQUENCE</scope>
</reference>
<comment type="similarity">
    <text evidence="1 2">Belongs to the iron/ascorbate-dependent oxidoreductase family.</text>
</comment>
<evidence type="ECO:0000313" key="5">
    <source>
        <dbReference type="Proteomes" id="UP000624244"/>
    </source>
</evidence>
<keyword evidence="2" id="KW-0560">Oxidoreductase</keyword>
<evidence type="ECO:0000256" key="1">
    <source>
        <dbReference type="ARBA" id="ARBA00008056"/>
    </source>
</evidence>
<dbReference type="PANTHER" id="PTHR47990">
    <property type="entry name" value="2-OXOGLUTARATE (2OG) AND FE(II)-DEPENDENT OXYGENASE SUPERFAMILY PROTEIN-RELATED"/>
    <property type="match status" value="1"/>
</dbReference>
<feature type="domain" description="Fe2OG dioxygenase" evidence="3">
    <location>
        <begin position="199"/>
        <end position="312"/>
    </location>
</feature>
<gene>
    <name evidence="4" type="ORF">GGP41_009632</name>
</gene>
<dbReference type="InterPro" id="IPR050231">
    <property type="entry name" value="Iron_ascorbate_oxido_reductase"/>
</dbReference>
<keyword evidence="2" id="KW-0408">Iron</keyword>
<dbReference type="Gene3D" id="2.60.120.330">
    <property type="entry name" value="B-lactam Antibiotic, Isopenicillin N Synthase, Chain"/>
    <property type="match status" value="1"/>
</dbReference>
<dbReference type="InterPro" id="IPR044861">
    <property type="entry name" value="IPNS-like_FE2OG_OXY"/>
</dbReference>
<name>A0A8H6DRU7_COCSA</name>